<gene>
    <name evidence="1" type="ORF">OMAR00294_LOCUS1882</name>
</gene>
<sequence length="111" mass="12328">MSVVKVTFEGEVRRGRVQEVTYEAVVKVVNELVPDVQGMVLRYVDEDSDMCRLTEQTFDDFVDQCKGGSLRVTAAGQRGRRGRHCPGKIWRQLHLGGGDTRGDRGVDGDAC</sequence>
<organism evidence="1">
    <name type="scientific">Oxyrrhis marina</name>
    <name type="common">Dinoflagellate</name>
    <dbReference type="NCBI Taxonomy" id="2969"/>
    <lineage>
        <taxon>Eukaryota</taxon>
        <taxon>Sar</taxon>
        <taxon>Alveolata</taxon>
        <taxon>Dinophyceae</taxon>
        <taxon>Oxyrrhinales</taxon>
        <taxon>Oxyrrhinaceae</taxon>
        <taxon>Oxyrrhis</taxon>
    </lineage>
</organism>
<dbReference type="AlphaFoldDB" id="A0A7S4GNS6"/>
<evidence type="ECO:0008006" key="2">
    <source>
        <dbReference type="Google" id="ProtNLM"/>
    </source>
</evidence>
<name>A0A7S4GNS6_OXYMA</name>
<protein>
    <recommendedName>
        <fullName evidence="2">PB1 domain-containing protein</fullName>
    </recommendedName>
</protein>
<accession>A0A7S4GNS6</accession>
<proteinExistence type="predicted"/>
<dbReference type="SUPFAM" id="SSF54277">
    <property type="entry name" value="CAD &amp; PB1 domains"/>
    <property type="match status" value="1"/>
</dbReference>
<reference evidence="1" key="1">
    <citation type="submission" date="2021-01" db="EMBL/GenBank/DDBJ databases">
        <authorList>
            <person name="Corre E."/>
            <person name="Pelletier E."/>
            <person name="Niang G."/>
            <person name="Scheremetjew M."/>
            <person name="Finn R."/>
            <person name="Kale V."/>
            <person name="Holt S."/>
            <person name="Cochrane G."/>
            <person name="Meng A."/>
            <person name="Brown T."/>
            <person name="Cohen L."/>
        </authorList>
    </citation>
    <scope>NUCLEOTIDE SEQUENCE</scope>
    <source>
        <strain evidence="1">LB1974</strain>
    </source>
</reference>
<dbReference type="EMBL" id="HBJB01002286">
    <property type="protein sequence ID" value="CAE0842437.1"/>
    <property type="molecule type" value="Transcribed_RNA"/>
</dbReference>
<evidence type="ECO:0000313" key="1">
    <source>
        <dbReference type="EMBL" id="CAE0842437.1"/>
    </source>
</evidence>